<evidence type="ECO:0000256" key="3">
    <source>
        <dbReference type="ARBA" id="ARBA00023242"/>
    </source>
</evidence>
<protein>
    <recommendedName>
        <fullName evidence="8">HMG box domain-containing protein</fullName>
    </recommendedName>
</protein>
<feature type="compositionally biased region" description="Basic and acidic residues" evidence="4">
    <location>
        <begin position="1"/>
        <end position="13"/>
    </location>
</feature>
<dbReference type="InterPro" id="IPR036910">
    <property type="entry name" value="HMG_box_dom_sf"/>
</dbReference>
<dbReference type="Proteomes" id="UP000070412">
    <property type="component" value="Unassembled WGS sequence"/>
</dbReference>
<dbReference type="GO" id="GO:0006357">
    <property type="term" value="P:regulation of transcription by RNA polymerase II"/>
    <property type="evidence" value="ECO:0007669"/>
    <property type="project" value="TreeGrafter"/>
</dbReference>
<keyword evidence="7" id="KW-1185">Reference proteome</keyword>
<sequence>MSHSVVRTDHLVNENETSAHQPNTSSNGEQLNLLVDNTGSQFQGNYCQDIGQHSNNFEAIISGQTNAPTTSNCANELFYYDSVHHLDNINPSIGASFQWESTNIDTDHQRHTDSSMHKWFDQTASNLTSDGLQSFQTGSTEMVSSETSNAKISNILNESYGSQNDPFAHHEFHSSHPNTINTESIPLNYNQIASVTPSETKLKSIWHRIICRINRLHRTYQVLFCNNVNKADNRQGKPVSGVRFVFRDTQASIKTENPTASFGEISKIVASKWILYPNKERSKEIASNSNDLACPMPISDSNENQSLMNEILLSANDSIKTVAIDHSGSSISSSSYLENNESNPTHSQQRIIMSATELDATTI</sequence>
<keyword evidence="2" id="KW-0238">DNA-binding</keyword>
<dbReference type="OrthoDB" id="10027956at2759"/>
<dbReference type="AlphaFoldDB" id="A0A834RCY4"/>
<accession>A0A834RCY4</accession>
<dbReference type="Gene3D" id="1.10.30.10">
    <property type="entry name" value="High mobility group box domain"/>
    <property type="match status" value="1"/>
</dbReference>
<keyword evidence="3" id="KW-0539">Nucleus</keyword>
<gene>
    <name evidence="5" type="ORF">SSS_7594</name>
</gene>
<dbReference type="EnsemblMetazoa" id="SSS_7594s_mrna">
    <property type="protein sequence ID" value="KAF7494223.1"/>
    <property type="gene ID" value="SSS_7594"/>
</dbReference>
<evidence type="ECO:0008006" key="8">
    <source>
        <dbReference type="Google" id="ProtNLM"/>
    </source>
</evidence>
<dbReference type="EMBL" id="WVUK01000053">
    <property type="protein sequence ID" value="KAF7494223.1"/>
    <property type="molecule type" value="Genomic_DNA"/>
</dbReference>
<name>A0A834RCY4_SARSC</name>
<dbReference type="InterPro" id="IPR051365">
    <property type="entry name" value="TOX_HMG-box_domain"/>
</dbReference>
<dbReference type="PANTHER" id="PTHR45781">
    <property type="entry name" value="AGAP000281-PA"/>
    <property type="match status" value="1"/>
</dbReference>
<evidence type="ECO:0000256" key="1">
    <source>
        <dbReference type="ARBA" id="ARBA00004123"/>
    </source>
</evidence>
<proteinExistence type="predicted"/>
<evidence type="ECO:0000313" key="5">
    <source>
        <dbReference type="EMBL" id="KAF7494223.1"/>
    </source>
</evidence>
<evidence type="ECO:0000313" key="7">
    <source>
        <dbReference type="Proteomes" id="UP000070412"/>
    </source>
</evidence>
<feature type="region of interest" description="Disordered" evidence="4">
    <location>
        <begin position="1"/>
        <end position="28"/>
    </location>
</feature>
<dbReference type="GO" id="GO:0031490">
    <property type="term" value="F:chromatin DNA binding"/>
    <property type="evidence" value="ECO:0007669"/>
    <property type="project" value="TreeGrafter"/>
</dbReference>
<reference evidence="5" key="2">
    <citation type="submission" date="2020-01" db="EMBL/GenBank/DDBJ databases">
        <authorList>
            <person name="Korhonen P.K.K."/>
            <person name="Guangxu M.G."/>
            <person name="Wang T.W."/>
            <person name="Stroehlein A.J.S."/>
            <person name="Young N.D."/>
            <person name="Ang C.-S.A."/>
            <person name="Fernando D.W.F."/>
            <person name="Lu H.L."/>
            <person name="Taylor S.T."/>
            <person name="Ehtesham M.E.M."/>
            <person name="Najaraj S.H.N."/>
            <person name="Harsha G.H.G."/>
            <person name="Madugundu A.M."/>
            <person name="Renuse S.R."/>
            <person name="Holt D.H."/>
            <person name="Pandey A.P."/>
            <person name="Papenfuss A.P."/>
            <person name="Gasser R.B.G."/>
            <person name="Fischer K.F."/>
        </authorList>
    </citation>
    <scope>NUCLEOTIDE SEQUENCE</scope>
    <source>
        <strain evidence="5">SSS_KF_BRIS2020</strain>
    </source>
</reference>
<dbReference type="SUPFAM" id="SSF47095">
    <property type="entry name" value="HMG-box"/>
    <property type="match status" value="1"/>
</dbReference>
<reference evidence="6" key="3">
    <citation type="submission" date="2022-06" db="UniProtKB">
        <authorList>
            <consortium name="EnsemblMetazoa"/>
        </authorList>
    </citation>
    <scope>IDENTIFICATION</scope>
</reference>
<reference evidence="7" key="1">
    <citation type="journal article" date="2020" name="PLoS Negl. Trop. Dis.">
        <title>High-quality nuclear genome for Sarcoptes scabiei-A critical resource for a neglected parasite.</title>
        <authorList>
            <person name="Korhonen P.K."/>
            <person name="Gasser R.B."/>
            <person name="Ma G."/>
            <person name="Wang T."/>
            <person name="Stroehlein A.J."/>
            <person name="Young N.D."/>
            <person name="Ang C.S."/>
            <person name="Fernando D.D."/>
            <person name="Lu H.C."/>
            <person name="Taylor S."/>
            <person name="Reynolds S.L."/>
            <person name="Mofiz E."/>
            <person name="Najaraj S.H."/>
            <person name="Gowda H."/>
            <person name="Madugundu A."/>
            <person name="Renuse S."/>
            <person name="Holt D."/>
            <person name="Pandey A."/>
            <person name="Papenfuss A.T."/>
            <person name="Fischer K."/>
        </authorList>
    </citation>
    <scope>NUCLEOTIDE SEQUENCE [LARGE SCALE GENOMIC DNA]</scope>
</reference>
<dbReference type="GO" id="GO:0005634">
    <property type="term" value="C:nucleus"/>
    <property type="evidence" value="ECO:0007669"/>
    <property type="project" value="UniProtKB-SubCell"/>
</dbReference>
<evidence type="ECO:0000313" key="6">
    <source>
        <dbReference type="EnsemblMetazoa" id="KAF7494223.1"/>
    </source>
</evidence>
<comment type="subcellular location">
    <subcellularLocation>
        <location evidence="1">Nucleus</location>
    </subcellularLocation>
</comment>
<dbReference type="PANTHER" id="PTHR45781:SF1">
    <property type="entry name" value="HMG BOX DOMAIN-CONTAINING PROTEIN"/>
    <property type="match status" value="1"/>
</dbReference>
<evidence type="ECO:0000256" key="2">
    <source>
        <dbReference type="ARBA" id="ARBA00023125"/>
    </source>
</evidence>
<evidence type="ECO:0000256" key="4">
    <source>
        <dbReference type="SAM" id="MobiDB-lite"/>
    </source>
</evidence>
<feature type="compositionally biased region" description="Polar residues" evidence="4">
    <location>
        <begin position="14"/>
        <end position="28"/>
    </location>
</feature>
<organism evidence="5">
    <name type="scientific">Sarcoptes scabiei</name>
    <name type="common">Itch mite</name>
    <name type="synonym">Acarus scabiei</name>
    <dbReference type="NCBI Taxonomy" id="52283"/>
    <lineage>
        <taxon>Eukaryota</taxon>
        <taxon>Metazoa</taxon>
        <taxon>Ecdysozoa</taxon>
        <taxon>Arthropoda</taxon>
        <taxon>Chelicerata</taxon>
        <taxon>Arachnida</taxon>
        <taxon>Acari</taxon>
        <taxon>Acariformes</taxon>
        <taxon>Sarcoptiformes</taxon>
        <taxon>Astigmata</taxon>
        <taxon>Psoroptidia</taxon>
        <taxon>Sarcoptoidea</taxon>
        <taxon>Sarcoptidae</taxon>
        <taxon>Sarcoptinae</taxon>
        <taxon>Sarcoptes</taxon>
    </lineage>
</organism>